<keyword evidence="2" id="KW-1185">Reference proteome</keyword>
<proteinExistence type="predicted"/>
<protein>
    <recommendedName>
        <fullName evidence="3">Methyltransferase domain-containing protein</fullName>
    </recommendedName>
</protein>
<sequence>MSDNIALTDEPRQLSDCCASLSKPLIDILVDRLPSQPSMCLSIGCGSGRLENYLLEATTKPLDLYGVEVPTCEVSALPPERVLRVPSTRSVHPAVKDCSAMLFVYPRVPDLVKSCMDEALAGVNLSRVIWLGHRSDWPDYETVLSSAKGTAEVVSGPGIAPYELLVVATFDS</sequence>
<dbReference type="EMBL" id="NAJO01000033">
    <property type="protein sequence ID" value="OQO00975.1"/>
    <property type="molecule type" value="Genomic_DNA"/>
</dbReference>
<gene>
    <name evidence="1" type="ORF">B0A48_13664</name>
</gene>
<dbReference type="OrthoDB" id="2151982at2759"/>
<comment type="caution">
    <text evidence="1">The sequence shown here is derived from an EMBL/GenBank/DDBJ whole genome shotgun (WGS) entry which is preliminary data.</text>
</comment>
<dbReference type="AlphaFoldDB" id="A0A1V8SP82"/>
<name>A0A1V8SP82_9PEZI</name>
<evidence type="ECO:0008006" key="3">
    <source>
        <dbReference type="Google" id="ProtNLM"/>
    </source>
</evidence>
<reference evidence="2" key="1">
    <citation type="submission" date="2017-03" db="EMBL/GenBank/DDBJ databases">
        <title>Genomes of endolithic fungi from Antarctica.</title>
        <authorList>
            <person name="Coleine C."/>
            <person name="Masonjones S."/>
            <person name="Stajich J.E."/>
        </authorList>
    </citation>
    <scope>NUCLEOTIDE SEQUENCE [LARGE SCALE GENOMIC DNA]</scope>
    <source>
        <strain evidence="2">CCFEE 5527</strain>
    </source>
</reference>
<evidence type="ECO:0000313" key="1">
    <source>
        <dbReference type="EMBL" id="OQO00975.1"/>
    </source>
</evidence>
<organism evidence="1 2">
    <name type="scientific">Cryoendolithus antarcticus</name>
    <dbReference type="NCBI Taxonomy" id="1507870"/>
    <lineage>
        <taxon>Eukaryota</taxon>
        <taxon>Fungi</taxon>
        <taxon>Dikarya</taxon>
        <taxon>Ascomycota</taxon>
        <taxon>Pezizomycotina</taxon>
        <taxon>Dothideomycetes</taxon>
        <taxon>Dothideomycetidae</taxon>
        <taxon>Cladosporiales</taxon>
        <taxon>Cladosporiaceae</taxon>
        <taxon>Cryoendolithus</taxon>
    </lineage>
</organism>
<evidence type="ECO:0000313" key="2">
    <source>
        <dbReference type="Proteomes" id="UP000192596"/>
    </source>
</evidence>
<accession>A0A1V8SP82</accession>
<dbReference type="Proteomes" id="UP000192596">
    <property type="component" value="Unassembled WGS sequence"/>
</dbReference>
<dbReference type="InParanoid" id="A0A1V8SP82"/>